<accession>A0AAD2D3R1</accession>
<proteinExistence type="predicted"/>
<sequence>MSENTKFMNRSRSVTSMEEAAIHFQKLMDKLKMQKMETIEEKKRKDYKRTSENRRSASPTRSISPGGHSPWKRSKIISEEFDKVEYKNMGKISGDVARKAFMLERSYKDPVEKHPKKLANRYSIDFGNTTGKQLSKYGRMAFQKRKNEMEKFDKKTKDDQEFYEKNKRLILNDQFNTANRWNQNVNSREMLISTYKLDKKQLYTPADAMETLKHSITERSLHKDNKFRNTKFQGEYFKVERTHLQ</sequence>
<organism evidence="2 3">
    <name type="scientific">Euplotes crassus</name>
    <dbReference type="NCBI Taxonomy" id="5936"/>
    <lineage>
        <taxon>Eukaryota</taxon>
        <taxon>Sar</taxon>
        <taxon>Alveolata</taxon>
        <taxon>Ciliophora</taxon>
        <taxon>Intramacronucleata</taxon>
        <taxon>Spirotrichea</taxon>
        <taxon>Hypotrichia</taxon>
        <taxon>Euplotida</taxon>
        <taxon>Euplotidae</taxon>
        <taxon>Moneuplotes</taxon>
    </lineage>
</organism>
<gene>
    <name evidence="2" type="ORF">ECRASSUSDP1_LOCUS20571</name>
</gene>
<feature type="compositionally biased region" description="Basic and acidic residues" evidence="1">
    <location>
        <begin position="35"/>
        <end position="55"/>
    </location>
</feature>
<reference evidence="2" key="1">
    <citation type="submission" date="2023-07" db="EMBL/GenBank/DDBJ databases">
        <authorList>
            <consortium name="AG Swart"/>
            <person name="Singh M."/>
            <person name="Singh A."/>
            <person name="Seah K."/>
            <person name="Emmerich C."/>
        </authorList>
    </citation>
    <scope>NUCLEOTIDE SEQUENCE</scope>
    <source>
        <strain evidence="2">DP1</strain>
    </source>
</reference>
<evidence type="ECO:0000256" key="1">
    <source>
        <dbReference type="SAM" id="MobiDB-lite"/>
    </source>
</evidence>
<dbReference type="AlphaFoldDB" id="A0AAD2D3R1"/>
<evidence type="ECO:0000313" key="3">
    <source>
        <dbReference type="Proteomes" id="UP001295684"/>
    </source>
</evidence>
<protein>
    <submittedName>
        <fullName evidence="2">Uncharacterized protein</fullName>
    </submittedName>
</protein>
<evidence type="ECO:0000313" key="2">
    <source>
        <dbReference type="EMBL" id="CAI2379162.1"/>
    </source>
</evidence>
<name>A0AAD2D3R1_EUPCR</name>
<dbReference type="Proteomes" id="UP001295684">
    <property type="component" value="Unassembled WGS sequence"/>
</dbReference>
<keyword evidence="3" id="KW-1185">Reference proteome</keyword>
<comment type="caution">
    <text evidence="2">The sequence shown here is derived from an EMBL/GenBank/DDBJ whole genome shotgun (WGS) entry which is preliminary data.</text>
</comment>
<feature type="region of interest" description="Disordered" evidence="1">
    <location>
        <begin position="35"/>
        <end position="74"/>
    </location>
</feature>
<dbReference type="EMBL" id="CAMPGE010020985">
    <property type="protein sequence ID" value="CAI2379162.1"/>
    <property type="molecule type" value="Genomic_DNA"/>
</dbReference>